<name>A0A6A6XDX8_9PLEO</name>
<protein>
    <submittedName>
        <fullName evidence="2">Uncharacterized protein</fullName>
    </submittedName>
</protein>
<evidence type="ECO:0000313" key="2">
    <source>
        <dbReference type="EMBL" id="KAF2794709.1"/>
    </source>
</evidence>
<gene>
    <name evidence="2" type="ORF">K505DRAFT_336698</name>
</gene>
<feature type="region of interest" description="Disordered" evidence="1">
    <location>
        <begin position="1"/>
        <end position="42"/>
    </location>
</feature>
<reference evidence="2" key="1">
    <citation type="journal article" date="2020" name="Stud. Mycol.">
        <title>101 Dothideomycetes genomes: a test case for predicting lifestyles and emergence of pathogens.</title>
        <authorList>
            <person name="Haridas S."/>
            <person name="Albert R."/>
            <person name="Binder M."/>
            <person name="Bloem J."/>
            <person name="Labutti K."/>
            <person name="Salamov A."/>
            <person name="Andreopoulos B."/>
            <person name="Baker S."/>
            <person name="Barry K."/>
            <person name="Bills G."/>
            <person name="Bluhm B."/>
            <person name="Cannon C."/>
            <person name="Castanera R."/>
            <person name="Culley D."/>
            <person name="Daum C."/>
            <person name="Ezra D."/>
            <person name="Gonzalez J."/>
            <person name="Henrissat B."/>
            <person name="Kuo A."/>
            <person name="Liang C."/>
            <person name="Lipzen A."/>
            <person name="Lutzoni F."/>
            <person name="Magnuson J."/>
            <person name="Mondo S."/>
            <person name="Nolan M."/>
            <person name="Ohm R."/>
            <person name="Pangilinan J."/>
            <person name="Park H.-J."/>
            <person name="Ramirez L."/>
            <person name="Alfaro M."/>
            <person name="Sun H."/>
            <person name="Tritt A."/>
            <person name="Yoshinaga Y."/>
            <person name="Zwiers L.-H."/>
            <person name="Turgeon B."/>
            <person name="Goodwin S."/>
            <person name="Spatafora J."/>
            <person name="Crous P."/>
            <person name="Grigoriev I."/>
        </authorList>
    </citation>
    <scope>NUCLEOTIDE SEQUENCE</scope>
    <source>
        <strain evidence="2">CBS 109.77</strain>
    </source>
</reference>
<dbReference type="Proteomes" id="UP000799757">
    <property type="component" value="Unassembled WGS sequence"/>
</dbReference>
<evidence type="ECO:0000313" key="3">
    <source>
        <dbReference type="Proteomes" id="UP000799757"/>
    </source>
</evidence>
<dbReference type="EMBL" id="MU001882">
    <property type="protein sequence ID" value="KAF2794709.1"/>
    <property type="molecule type" value="Genomic_DNA"/>
</dbReference>
<sequence length="151" mass="16282">MGAAYARAGSKDSSSKRRGCHATYAMHHGGTSRAGRQNKDAKGRTIIFRNKVGLEFLPSFVPGRAISQDPAVPPSYGLFGFQHSPDHISHTIQASNAPRGAPSLAQSLATARQRWLAALSTAREKAALSSIEIDVQKHECVHYPDKPLPEP</sequence>
<accession>A0A6A6XDX8</accession>
<evidence type="ECO:0000256" key="1">
    <source>
        <dbReference type="SAM" id="MobiDB-lite"/>
    </source>
</evidence>
<proteinExistence type="predicted"/>
<dbReference type="AlphaFoldDB" id="A0A6A6XDX8"/>
<organism evidence="2 3">
    <name type="scientific">Melanomma pulvis-pyrius CBS 109.77</name>
    <dbReference type="NCBI Taxonomy" id="1314802"/>
    <lineage>
        <taxon>Eukaryota</taxon>
        <taxon>Fungi</taxon>
        <taxon>Dikarya</taxon>
        <taxon>Ascomycota</taxon>
        <taxon>Pezizomycotina</taxon>
        <taxon>Dothideomycetes</taxon>
        <taxon>Pleosporomycetidae</taxon>
        <taxon>Pleosporales</taxon>
        <taxon>Melanommataceae</taxon>
        <taxon>Melanomma</taxon>
    </lineage>
</organism>
<keyword evidence="3" id="KW-1185">Reference proteome</keyword>